<gene>
    <name evidence="1" type="ORF">P872_15005</name>
</gene>
<evidence type="ECO:0000313" key="1">
    <source>
        <dbReference type="EMBL" id="ERM84352.1"/>
    </source>
</evidence>
<dbReference type="EMBL" id="AWXR01000005">
    <property type="protein sequence ID" value="ERM84352.1"/>
    <property type="molecule type" value="Genomic_DNA"/>
</dbReference>
<name>U5C853_9BACT</name>
<comment type="caution">
    <text evidence="1">The sequence shown here is derived from an EMBL/GenBank/DDBJ whole genome shotgun (WGS) entry which is preliminary data.</text>
</comment>
<dbReference type="Proteomes" id="UP000016843">
    <property type="component" value="Unassembled WGS sequence"/>
</dbReference>
<protein>
    <submittedName>
        <fullName evidence="1">Uncharacterized protein</fullName>
    </submittedName>
</protein>
<evidence type="ECO:0000313" key="2">
    <source>
        <dbReference type="Proteomes" id="UP000016843"/>
    </source>
</evidence>
<reference evidence="1 2" key="1">
    <citation type="journal article" date="2013" name="Genome Announc.">
        <title>Draft Genome Sequence of the Psychrophilic and Alkaliphilic Rhodonellum psychrophilum Strain GCM71T.</title>
        <authorList>
            <person name="Hauptmann A.L."/>
            <person name="Glaring M.A."/>
            <person name="Hallin P.F."/>
            <person name="Prieme A."/>
            <person name="Stougaard P."/>
        </authorList>
    </citation>
    <scope>NUCLEOTIDE SEQUENCE [LARGE SCALE GENOMIC DNA]</scope>
    <source>
        <strain evidence="1 2">GCM71</strain>
    </source>
</reference>
<accession>U5C853</accession>
<organism evidence="1 2">
    <name type="scientific">Rhodonellum psychrophilum GCM71 = DSM 17998</name>
    <dbReference type="NCBI Taxonomy" id="1123057"/>
    <lineage>
        <taxon>Bacteria</taxon>
        <taxon>Pseudomonadati</taxon>
        <taxon>Bacteroidota</taxon>
        <taxon>Cytophagia</taxon>
        <taxon>Cytophagales</taxon>
        <taxon>Cytophagaceae</taxon>
        <taxon>Rhodonellum</taxon>
    </lineage>
</organism>
<dbReference type="AlphaFoldDB" id="U5C853"/>
<proteinExistence type="predicted"/>
<keyword evidence="2" id="KW-1185">Reference proteome</keyword>
<sequence length="62" mass="7682">MSQTGKVDFLFNIYFFLLNKKYNPLKINIFKFERFGEIHWGFFNFHKFLNSFSPFYDRNLTI</sequence>